<name>A0A859CTN3_9GAMM</name>
<evidence type="ECO:0000256" key="3">
    <source>
        <dbReference type="ARBA" id="ARBA00023002"/>
    </source>
</evidence>
<dbReference type="GO" id="GO:0009236">
    <property type="term" value="P:cobalamin biosynthetic process"/>
    <property type="evidence" value="ECO:0007669"/>
    <property type="project" value="UniProtKB-UniPathway"/>
</dbReference>
<dbReference type="KEGG" id="mpri:MP3633_0937"/>
<accession>A0A859CTN3</accession>
<dbReference type="AlphaFoldDB" id="A0A859CTN3"/>
<dbReference type="PROSITE" id="PS51014">
    <property type="entry name" value="COBK_CBIJ"/>
    <property type="match status" value="1"/>
</dbReference>
<dbReference type="PANTHER" id="PTHR36925:SF1">
    <property type="entry name" value="COBALT-PRECORRIN-6A REDUCTASE"/>
    <property type="match status" value="1"/>
</dbReference>
<evidence type="ECO:0000256" key="2">
    <source>
        <dbReference type="ARBA" id="ARBA00022573"/>
    </source>
</evidence>
<evidence type="ECO:0000313" key="5">
    <source>
        <dbReference type="Proteomes" id="UP000509371"/>
    </source>
</evidence>
<dbReference type="Proteomes" id="UP000509371">
    <property type="component" value="Chromosome"/>
</dbReference>
<sequence length="264" mass="29286">MKILLLGGTADGRRLADAFYQGQHQSGLSVIYSLAGLVRVPKVDCQLVVGGFTQFGGLANYLRDNQIGAILDVTHPYAQTMSSKAVDAARVVGIPCWRFHRPAWQQQDGDVWHYYQTDDDLLAQLDGFHVPLLSAGQMSETLLTRILQLPSVERIVWRTAVEPKFSLPDNIDWIKAIGPFALADERQLLSEQGIDVIVSKNSGGSATYSKLDAARELLIPVMLHNRPRLPAADREFSDTQDCLQACLAMWGNTHSKNQQKDSQQ</sequence>
<protein>
    <submittedName>
        <fullName evidence="4">Precorrin-6A/cobalt-precorrin-6A reductase</fullName>
    </submittedName>
</protein>
<dbReference type="Pfam" id="PF02571">
    <property type="entry name" value="CbiJ"/>
    <property type="match status" value="1"/>
</dbReference>
<keyword evidence="2" id="KW-0169">Cobalamin biosynthesis</keyword>
<dbReference type="PANTHER" id="PTHR36925">
    <property type="entry name" value="COBALT-PRECORRIN-6A REDUCTASE"/>
    <property type="match status" value="1"/>
</dbReference>
<comment type="pathway">
    <text evidence="1">Cofactor biosynthesis; adenosylcobalamin biosynthesis.</text>
</comment>
<dbReference type="InterPro" id="IPR003723">
    <property type="entry name" value="Precorrin-6x_reduct"/>
</dbReference>
<dbReference type="GO" id="GO:0016994">
    <property type="term" value="F:precorrin-6A reductase activity"/>
    <property type="evidence" value="ECO:0007669"/>
    <property type="project" value="InterPro"/>
</dbReference>
<organism evidence="4 5">
    <name type="scientific">Marinomonas primoryensis</name>
    <dbReference type="NCBI Taxonomy" id="178399"/>
    <lineage>
        <taxon>Bacteria</taxon>
        <taxon>Pseudomonadati</taxon>
        <taxon>Pseudomonadota</taxon>
        <taxon>Gammaproteobacteria</taxon>
        <taxon>Oceanospirillales</taxon>
        <taxon>Oceanospirillaceae</taxon>
        <taxon>Marinomonas</taxon>
    </lineage>
</organism>
<reference evidence="4 5" key="1">
    <citation type="submission" date="2020-06" db="EMBL/GenBank/DDBJ databases">
        <authorList>
            <person name="Voronona O.L."/>
            <person name="Aksenova E.I."/>
            <person name="Kunda M.S."/>
            <person name="Semenov A.N."/>
            <person name="Ryzhova N."/>
        </authorList>
    </citation>
    <scope>NUCLEOTIDE SEQUENCE [LARGE SCALE GENOMIC DNA]</scope>
    <source>
        <strain evidence="4 5">MPKMM3633</strain>
    </source>
</reference>
<dbReference type="EMBL" id="CP054301">
    <property type="protein sequence ID" value="QKK79673.1"/>
    <property type="molecule type" value="Genomic_DNA"/>
</dbReference>
<gene>
    <name evidence="4" type="primary">cbiJ</name>
    <name evidence="4" type="ORF">MP3633_0937</name>
</gene>
<proteinExistence type="predicted"/>
<evidence type="ECO:0000313" key="4">
    <source>
        <dbReference type="EMBL" id="QKK79673.1"/>
    </source>
</evidence>
<dbReference type="RefSeq" id="WP_176334640.1">
    <property type="nucleotide sequence ID" value="NZ_BAAAEF010000003.1"/>
</dbReference>
<evidence type="ECO:0000256" key="1">
    <source>
        <dbReference type="ARBA" id="ARBA00004953"/>
    </source>
</evidence>
<keyword evidence="3" id="KW-0560">Oxidoreductase</keyword>
<dbReference type="UniPathway" id="UPA00148"/>